<feature type="region of interest" description="Disordered" evidence="1">
    <location>
        <begin position="187"/>
        <end position="213"/>
    </location>
</feature>
<feature type="chain" id="PRO_5011732194" evidence="2">
    <location>
        <begin position="24"/>
        <end position="213"/>
    </location>
</feature>
<keyword evidence="5" id="KW-1185">Reference proteome</keyword>
<dbReference type="GO" id="GO:0005509">
    <property type="term" value="F:calcium ion binding"/>
    <property type="evidence" value="ECO:0007669"/>
    <property type="project" value="InterPro"/>
</dbReference>
<keyword evidence="2" id="KW-0732">Signal</keyword>
<dbReference type="Gene3D" id="1.10.238.10">
    <property type="entry name" value="EF-hand"/>
    <property type="match status" value="1"/>
</dbReference>
<sequence>MKTRAKLAVATAILMSMGGAALAAGDHGHGGQGAPGAQGPGAVNHDMMQTMMRMHAQMMGGSGPLGGMAMMGAGGPMSGMGQGMGMMGGGASLMGMGMERFDADGDGTVTSQEAHEGLQALLAEYDADGDEALSLAEFETLHSALIRETMVDRFQFLDDDGDGAVTVKEIVKPADVMERIETMRNGMMPGANRGIMGNGGMMGAPGQGRMGND</sequence>
<evidence type="ECO:0000259" key="3">
    <source>
        <dbReference type="PROSITE" id="PS50222"/>
    </source>
</evidence>
<evidence type="ECO:0000313" key="4">
    <source>
        <dbReference type="EMBL" id="SEP21196.1"/>
    </source>
</evidence>
<reference evidence="4 5" key="1">
    <citation type="submission" date="2016-10" db="EMBL/GenBank/DDBJ databases">
        <authorList>
            <person name="de Groot N.N."/>
        </authorList>
    </citation>
    <scope>NUCLEOTIDE SEQUENCE [LARGE SCALE GENOMIC DNA]</scope>
    <source>
        <strain evidence="4 5">DSM 27842</strain>
    </source>
</reference>
<dbReference type="Pfam" id="PF13202">
    <property type="entry name" value="EF-hand_5"/>
    <property type="match status" value="2"/>
</dbReference>
<dbReference type="SUPFAM" id="SSF47473">
    <property type="entry name" value="EF-hand"/>
    <property type="match status" value="1"/>
</dbReference>
<organism evidence="4 5">
    <name type="scientific">Salinihabitans flavidus</name>
    <dbReference type="NCBI Taxonomy" id="569882"/>
    <lineage>
        <taxon>Bacteria</taxon>
        <taxon>Pseudomonadati</taxon>
        <taxon>Pseudomonadota</taxon>
        <taxon>Alphaproteobacteria</taxon>
        <taxon>Rhodobacterales</taxon>
        <taxon>Roseobacteraceae</taxon>
        <taxon>Salinihabitans</taxon>
    </lineage>
</organism>
<dbReference type="PROSITE" id="PS00018">
    <property type="entry name" value="EF_HAND_1"/>
    <property type="match status" value="1"/>
</dbReference>
<dbReference type="InterPro" id="IPR002048">
    <property type="entry name" value="EF_hand_dom"/>
</dbReference>
<feature type="signal peptide" evidence="2">
    <location>
        <begin position="1"/>
        <end position="23"/>
    </location>
</feature>
<name>A0A1H8W0N3_9RHOB</name>
<gene>
    <name evidence="4" type="ORF">SAMN04490248_1398</name>
</gene>
<dbReference type="Proteomes" id="UP000198893">
    <property type="component" value="Unassembled WGS sequence"/>
</dbReference>
<proteinExistence type="predicted"/>
<accession>A0A1H8W0N3</accession>
<dbReference type="STRING" id="569882.SAMN04490248_1398"/>
<feature type="domain" description="EF-hand" evidence="3">
    <location>
        <begin position="98"/>
        <end position="124"/>
    </location>
</feature>
<evidence type="ECO:0000256" key="2">
    <source>
        <dbReference type="SAM" id="SignalP"/>
    </source>
</evidence>
<dbReference type="RefSeq" id="WP_245729548.1">
    <property type="nucleotide sequence ID" value="NZ_FODS01000039.1"/>
</dbReference>
<dbReference type="EMBL" id="FODS01000039">
    <property type="protein sequence ID" value="SEP21196.1"/>
    <property type="molecule type" value="Genomic_DNA"/>
</dbReference>
<dbReference type="InterPro" id="IPR018247">
    <property type="entry name" value="EF_Hand_1_Ca_BS"/>
</dbReference>
<dbReference type="InterPro" id="IPR011992">
    <property type="entry name" value="EF-hand-dom_pair"/>
</dbReference>
<feature type="compositionally biased region" description="Gly residues" evidence="1">
    <location>
        <begin position="196"/>
        <end position="213"/>
    </location>
</feature>
<dbReference type="PROSITE" id="PS50222">
    <property type="entry name" value="EF_HAND_2"/>
    <property type="match status" value="1"/>
</dbReference>
<protein>
    <submittedName>
        <fullName evidence="4">EF hand</fullName>
    </submittedName>
</protein>
<dbReference type="AlphaFoldDB" id="A0A1H8W0N3"/>
<evidence type="ECO:0000256" key="1">
    <source>
        <dbReference type="SAM" id="MobiDB-lite"/>
    </source>
</evidence>
<evidence type="ECO:0000313" key="5">
    <source>
        <dbReference type="Proteomes" id="UP000198893"/>
    </source>
</evidence>